<dbReference type="Pfam" id="PF13432">
    <property type="entry name" value="TPR_16"/>
    <property type="match status" value="1"/>
</dbReference>
<dbReference type="EMBL" id="WAIE01000001">
    <property type="protein sequence ID" value="KAB1443241.1"/>
    <property type="molecule type" value="Genomic_DNA"/>
</dbReference>
<dbReference type="Pfam" id="PF07719">
    <property type="entry name" value="TPR_2"/>
    <property type="match status" value="1"/>
</dbReference>
<keyword evidence="5" id="KW-1185">Reference proteome</keyword>
<dbReference type="AlphaFoldDB" id="A0A6N6N676"/>
<dbReference type="RefSeq" id="WP_151149573.1">
    <property type="nucleotide sequence ID" value="NZ_WAIE01000001.1"/>
</dbReference>
<accession>A0A6N6N676</accession>
<protein>
    <submittedName>
        <fullName evidence="4">Tetratricopeptide repeat protein</fullName>
    </submittedName>
</protein>
<evidence type="ECO:0000313" key="5">
    <source>
        <dbReference type="Proteomes" id="UP000438699"/>
    </source>
</evidence>
<feature type="repeat" description="TPR" evidence="3">
    <location>
        <begin position="91"/>
        <end position="124"/>
    </location>
</feature>
<dbReference type="InterPro" id="IPR052346">
    <property type="entry name" value="O-mannosyl-transferase_TMTC"/>
</dbReference>
<evidence type="ECO:0000313" key="4">
    <source>
        <dbReference type="EMBL" id="KAB1443241.1"/>
    </source>
</evidence>
<reference evidence="4 5" key="1">
    <citation type="journal article" date="2017" name="Int. J. Syst. Evol. Microbiol.">
        <title>Desulfovibrio senegalensis sp. nov., a mesophilic sulfate reducer isolated from marine sediment.</title>
        <authorList>
            <person name="Thioye A."/>
            <person name="Gam Z.B.A."/>
            <person name="Mbengue M."/>
            <person name="Cayol J.L."/>
            <person name="Joseph-Bartoli M."/>
            <person name="Toure-Kane C."/>
            <person name="Labat M."/>
        </authorList>
    </citation>
    <scope>NUCLEOTIDE SEQUENCE [LARGE SCALE GENOMIC DNA]</scope>
    <source>
        <strain evidence="4 5">DSM 101509</strain>
    </source>
</reference>
<dbReference type="Gene3D" id="1.25.40.10">
    <property type="entry name" value="Tetratricopeptide repeat domain"/>
    <property type="match status" value="2"/>
</dbReference>
<dbReference type="OrthoDB" id="5469953at2"/>
<evidence type="ECO:0000256" key="3">
    <source>
        <dbReference type="PROSITE-ProRule" id="PRU00339"/>
    </source>
</evidence>
<dbReference type="PANTHER" id="PTHR44227">
    <property type="match status" value="1"/>
</dbReference>
<sequence>MGEKNEREVLGVYSHSTKYQYQFGERASRYRHGTYWFVRKINDRNYEVQPLNGNNIPSGVRKIVDKETFLKYYTPELDFYREYTLPCLESLQKKIKLGRRYFNLGRLDDAEREFCEAILLNDQDVDANVGLGGVYAEQKEFSKLRQVLDKLMSNDEIFREEQRHKFNAFGIDLRKRELYEDAVRFYRKALELNAQDENLHFNIARAYHGRGRLEAACEHLKLALQLNPRLREAEAFLVVIRREMKKAQDERGKEREWNMANEDDS</sequence>
<dbReference type="SMART" id="SM00028">
    <property type="entry name" value="TPR"/>
    <property type="match status" value="3"/>
</dbReference>
<dbReference type="PANTHER" id="PTHR44227:SF3">
    <property type="entry name" value="PROTEIN O-MANNOSYL-TRANSFERASE TMTC4"/>
    <property type="match status" value="1"/>
</dbReference>
<dbReference type="InterPro" id="IPR011990">
    <property type="entry name" value="TPR-like_helical_dom_sf"/>
</dbReference>
<comment type="caution">
    <text evidence="4">The sequence shown here is derived from an EMBL/GenBank/DDBJ whole genome shotgun (WGS) entry which is preliminary data.</text>
</comment>
<dbReference type="InterPro" id="IPR013105">
    <property type="entry name" value="TPR_2"/>
</dbReference>
<dbReference type="GO" id="GO:0030968">
    <property type="term" value="P:endoplasmic reticulum unfolded protein response"/>
    <property type="evidence" value="ECO:0007669"/>
    <property type="project" value="TreeGrafter"/>
</dbReference>
<name>A0A6N6N676_9BACT</name>
<evidence type="ECO:0000256" key="2">
    <source>
        <dbReference type="ARBA" id="ARBA00022803"/>
    </source>
</evidence>
<feature type="repeat" description="TPR" evidence="3">
    <location>
        <begin position="197"/>
        <end position="230"/>
    </location>
</feature>
<dbReference type="SUPFAM" id="SSF48452">
    <property type="entry name" value="TPR-like"/>
    <property type="match status" value="1"/>
</dbReference>
<dbReference type="Proteomes" id="UP000438699">
    <property type="component" value="Unassembled WGS sequence"/>
</dbReference>
<evidence type="ECO:0000256" key="1">
    <source>
        <dbReference type="ARBA" id="ARBA00022737"/>
    </source>
</evidence>
<dbReference type="InterPro" id="IPR019734">
    <property type="entry name" value="TPR_rpt"/>
</dbReference>
<proteinExistence type="predicted"/>
<dbReference type="GO" id="GO:0035269">
    <property type="term" value="P:protein O-linked glycosylation via mannose"/>
    <property type="evidence" value="ECO:0007669"/>
    <property type="project" value="TreeGrafter"/>
</dbReference>
<gene>
    <name evidence="4" type="ORF">F8A88_02955</name>
</gene>
<keyword evidence="1" id="KW-0677">Repeat</keyword>
<feature type="repeat" description="TPR" evidence="3">
    <location>
        <begin position="163"/>
        <end position="196"/>
    </location>
</feature>
<organism evidence="4 5">
    <name type="scientific">Pseudodesulfovibrio senegalensis</name>
    <dbReference type="NCBI Taxonomy" id="1721087"/>
    <lineage>
        <taxon>Bacteria</taxon>
        <taxon>Pseudomonadati</taxon>
        <taxon>Thermodesulfobacteriota</taxon>
        <taxon>Desulfovibrionia</taxon>
        <taxon>Desulfovibrionales</taxon>
        <taxon>Desulfovibrionaceae</taxon>
    </lineage>
</organism>
<dbReference type="PROSITE" id="PS50005">
    <property type="entry name" value="TPR"/>
    <property type="match status" value="3"/>
</dbReference>
<dbReference type="GO" id="GO:0000030">
    <property type="term" value="F:mannosyltransferase activity"/>
    <property type="evidence" value="ECO:0007669"/>
    <property type="project" value="TreeGrafter"/>
</dbReference>
<keyword evidence="2 3" id="KW-0802">TPR repeat</keyword>